<dbReference type="PROSITE" id="PS50825">
    <property type="entry name" value="HYR"/>
    <property type="match status" value="1"/>
</dbReference>
<dbReference type="InterPro" id="IPR006652">
    <property type="entry name" value="Kelch_1"/>
</dbReference>
<comment type="caution">
    <text evidence="7">The sequence shown here is derived from an EMBL/GenBank/DDBJ whole genome shotgun (WGS) entry which is preliminary data.</text>
</comment>
<dbReference type="Gene3D" id="2.130.10.80">
    <property type="entry name" value="Galactose oxidase/kelch, beta-propeller"/>
    <property type="match status" value="3"/>
</dbReference>
<gene>
    <name evidence="7" type="ORF">ATI61_112272</name>
</gene>
<keyword evidence="2" id="KW-0732">Signal</keyword>
<dbReference type="Pfam" id="PF16403">
    <property type="entry name" value="Bact_surface_Ig-like"/>
    <property type="match status" value="1"/>
</dbReference>
<keyword evidence="3" id="KW-0677">Repeat</keyword>
<evidence type="ECO:0000256" key="3">
    <source>
        <dbReference type="ARBA" id="ARBA00022737"/>
    </source>
</evidence>
<dbReference type="InterPro" id="IPR011936">
    <property type="entry name" value="Myxo_disulph_rpt"/>
</dbReference>
<dbReference type="SMART" id="SM00612">
    <property type="entry name" value="Kelch"/>
    <property type="match status" value="6"/>
</dbReference>
<proteinExistence type="predicted"/>
<dbReference type="InterPro" id="IPR032179">
    <property type="entry name" value="Cry22Aa_Ig-like"/>
</dbReference>
<dbReference type="SUPFAM" id="SSF50965">
    <property type="entry name" value="Galactose oxidase, central domain"/>
    <property type="match status" value="1"/>
</dbReference>
<dbReference type="SUPFAM" id="SSF117281">
    <property type="entry name" value="Kelch motif"/>
    <property type="match status" value="1"/>
</dbReference>
<dbReference type="Gene3D" id="2.120.10.80">
    <property type="entry name" value="Kelch-type beta propeller"/>
    <property type="match status" value="1"/>
</dbReference>
<feature type="domain" description="HYR" evidence="6">
    <location>
        <begin position="441"/>
        <end position="519"/>
    </location>
</feature>
<dbReference type="PANTHER" id="PTHR46344:SF27">
    <property type="entry name" value="KELCH REPEAT SUPERFAMILY PROTEIN"/>
    <property type="match status" value="1"/>
</dbReference>
<accession>A0ABX9JSF5</accession>
<keyword evidence="8" id="KW-1185">Reference proteome</keyword>
<dbReference type="InterPro" id="IPR015915">
    <property type="entry name" value="Kelch-typ_b-propeller"/>
</dbReference>
<dbReference type="Pfam" id="PF24681">
    <property type="entry name" value="Kelch_KLHDC2_KLHL20_DRC7"/>
    <property type="match status" value="1"/>
</dbReference>
<feature type="region of interest" description="Disordered" evidence="5">
    <location>
        <begin position="48"/>
        <end position="67"/>
    </location>
</feature>
<evidence type="ECO:0000313" key="8">
    <source>
        <dbReference type="Proteomes" id="UP000256345"/>
    </source>
</evidence>
<dbReference type="EMBL" id="QUMU01000012">
    <property type="protein sequence ID" value="REG26177.1"/>
    <property type="molecule type" value="Genomic_DNA"/>
</dbReference>
<dbReference type="InterPro" id="IPR003410">
    <property type="entry name" value="HYR_dom"/>
</dbReference>
<evidence type="ECO:0000256" key="2">
    <source>
        <dbReference type="ARBA" id="ARBA00022729"/>
    </source>
</evidence>
<evidence type="ECO:0000259" key="6">
    <source>
        <dbReference type="PROSITE" id="PS50825"/>
    </source>
</evidence>
<keyword evidence="4" id="KW-1015">Disulfide bond</keyword>
<name>A0ABX9JSF5_9BACT</name>
<dbReference type="Proteomes" id="UP000256345">
    <property type="component" value="Unassembled WGS sequence"/>
</dbReference>
<organism evidence="7 8">
    <name type="scientific">Archangium gephyra</name>
    <dbReference type="NCBI Taxonomy" id="48"/>
    <lineage>
        <taxon>Bacteria</taxon>
        <taxon>Pseudomonadati</taxon>
        <taxon>Myxococcota</taxon>
        <taxon>Myxococcia</taxon>
        <taxon>Myxococcales</taxon>
        <taxon>Cystobacterineae</taxon>
        <taxon>Archangiaceae</taxon>
        <taxon>Archangium</taxon>
    </lineage>
</organism>
<dbReference type="InterPro" id="IPR011043">
    <property type="entry name" value="Gal_Oxase/kelch_b-propeller"/>
</dbReference>
<keyword evidence="1" id="KW-0880">Kelch repeat</keyword>
<evidence type="ECO:0000313" key="7">
    <source>
        <dbReference type="EMBL" id="REG26177.1"/>
    </source>
</evidence>
<protein>
    <submittedName>
        <fullName evidence="7">Cysteine-rich repeat protein</fullName>
    </submittedName>
</protein>
<evidence type="ECO:0000256" key="1">
    <source>
        <dbReference type="ARBA" id="ARBA00022441"/>
    </source>
</evidence>
<dbReference type="InterPro" id="IPR037293">
    <property type="entry name" value="Gal_Oxidase_central_sf"/>
</dbReference>
<dbReference type="InterPro" id="IPR013783">
    <property type="entry name" value="Ig-like_fold"/>
</dbReference>
<dbReference type="Gene3D" id="2.60.40.10">
    <property type="entry name" value="Immunoglobulins"/>
    <property type="match status" value="1"/>
</dbReference>
<dbReference type="PANTHER" id="PTHR46344">
    <property type="entry name" value="OS02G0202900 PROTEIN"/>
    <property type="match status" value="1"/>
</dbReference>
<dbReference type="Pfam" id="PF02494">
    <property type="entry name" value="HYR"/>
    <property type="match status" value="1"/>
</dbReference>
<reference evidence="7 8" key="1">
    <citation type="submission" date="2018-08" db="EMBL/GenBank/DDBJ databases">
        <title>Genomic Encyclopedia of Archaeal and Bacterial Type Strains, Phase II (KMG-II): from individual species to whole genera.</title>
        <authorList>
            <person name="Goeker M."/>
        </authorList>
    </citation>
    <scope>NUCLEOTIDE SEQUENCE [LARGE SCALE GENOMIC DNA]</scope>
    <source>
        <strain evidence="7 8">DSM 2261</strain>
    </source>
</reference>
<evidence type="ECO:0000256" key="4">
    <source>
        <dbReference type="ARBA" id="ARBA00023157"/>
    </source>
</evidence>
<evidence type="ECO:0000256" key="5">
    <source>
        <dbReference type="SAM" id="MobiDB-lite"/>
    </source>
</evidence>
<sequence>MVAIRLRRGDGVLMYSYSHTRIWSGIRNRMLMALSVLWVAACGGELPPEAESESPRPVAPTAVSTRPQGVGSTNKVLILASTVTSGVNSVEAVAARSLGYTVDVVSDAAWSAKSSADFAGYRAIILGDATCSSSRTLIAAAENTRGVWGPVVDGNVVIMGTDPVFHGKDQVTKNAVRFAAAQEGKTGAYINLSCYYHDTKPGTPVTVLEPFGAFTVAGVGCYDDAHIVATHEALSGLSDALLSSWVCSVHEAFDSYPAANFTPLVIARDPVYGARLPGSKDFADGSRGVPYILARGAIPVRCGDGVVQYPEECDTGERNGVPGTACSSVCRLHWCGDGTVDPGEQCDTGAANGSGACSASCRSVAVSRAPVAKCKDLTLTAGGSVCSATGSIDDGSYDPDGDLVGCSQTSVDFGAGVTTVTLRCKDLTGLESSCTATVTVVDTTAPSIFCPENVLAECVEGGASVDPGVASGTDNCGAVTYSSSPGAGSFPVGSTPVTHTGRDASGNVATCTSRVTVADTQAPEVAVVGYASVRLECGKPYVETGAAAFDSCYGDLSHAVTVSGSVNIRVPGTYTLTYTAKDAAGNVGTAYRTVIVVPGASGLCEDRHGGWILTGSMALPRMLHTATKLDDGRVLVAGGFNTTSELYNPETKTWSATGNTLGAHRGHTATKLEDGRVLIAGGGVCPITSATAELYVPALGKWKPAGILNTQRYHHTAVLLPDGKVLVAGGRAGEFDGDTLASAELYDPATNTWSYTGSLNTARAFHTMTLLPNGKVLVTGGNDAADGLISSAELYDPATGKWTTIAAMGTGRASHTATLLPNGKVLVAGGSGLDVALSASAELYDPATNTWSATGSMLSPRRFHTATLLPDGRVLVAGGYHQFTGIQTASDLYNPATGTWSKTAAMNVDRYKHTATLLDNGTVLAVGGVSNHDQASAEYYDLDEL</sequence>
<dbReference type="NCBIfam" id="TIGR02232">
    <property type="entry name" value="myxo_disulf_rpt"/>
    <property type="match status" value="1"/>
</dbReference>